<dbReference type="Proteomes" id="UP000186341">
    <property type="component" value="Unassembled WGS sequence"/>
</dbReference>
<keyword evidence="3" id="KW-1185">Reference proteome</keyword>
<dbReference type="Gene3D" id="3.40.630.30">
    <property type="match status" value="1"/>
</dbReference>
<evidence type="ECO:0000313" key="3">
    <source>
        <dbReference type="Proteomes" id="UP000186341"/>
    </source>
</evidence>
<proteinExistence type="predicted"/>
<reference evidence="2 3" key="1">
    <citation type="submission" date="2016-11" db="EMBL/GenBank/DDBJ databases">
        <title>Description of two novel members of the family Erysipelotrichaceae: Ileibacterium lipovorans gen. nov., sp. nov. and Dubosiella newyorkensis, gen. nov., sp. nov.</title>
        <authorList>
            <person name="Cox L.M."/>
            <person name="Sohn J."/>
            <person name="Tyrrell K.L."/>
            <person name="Citron D.M."/>
            <person name="Lawson P.A."/>
            <person name="Patel N.B."/>
            <person name="Iizumi T."/>
            <person name="Perez-Perez G.I."/>
            <person name="Goldstein E.J."/>
            <person name="Blaser M.J."/>
        </authorList>
    </citation>
    <scope>NUCLEOTIDE SEQUENCE [LARGE SCALE GENOMIC DNA]</scope>
    <source>
        <strain evidence="2 3">NYU-BL-A3</strain>
    </source>
</reference>
<dbReference type="InterPro" id="IPR016181">
    <property type="entry name" value="Acyl_CoA_acyltransferase"/>
</dbReference>
<protein>
    <recommendedName>
        <fullName evidence="1">N-acetyltransferase domain-containing protein</fullName>
    </recommendedName>
</protein>
<dbReference type="GO" id="GO:0016747">
    <property type="term" value="F:acyltransferase activity, transferring groups other than amino-acyl groups"/>
    <property type="evidence" value="ECO:0007669"/>
    <property type="project" value="InterPro"/>
</dbReference>
<dbReference type="GeneID" id="82202063"/>
<name>A0A1U7NI93_9FIRM</name>
<evidence type="ECO:0000259" key="1">
    <source>
        <dbReference type="PROSITE" id="PS51186"/>
    </source>
</evidence>
<dbReference type="OrthoDB" id="9783470at2"/>
<organism evidence="2 3">
    <name type="scientific">Ileibacterium valens</name>
    <dbReference type="NCBI Taxonomy" id="1862668"/>
    <lineage>
        <taxon>Bacteria</taxon>
        <taxon>Bacillati</taxon>
        <taxon>Bacillota</taxon>
        <taxon>Erysipelotrichia</taxon>
        <taxon>Erysipelotrichales</taxon>
        <taxon>Erysipelotrichaceae</taxon>
        <taxon>Ileibacterium</taxon>
    </lineage>
</organism>
<dbReference type="AlphaFoldDB" id="A0A1U7NI93"/>
<dbReference type="RefSeq" id="WP_075818012.1">
    <property type="nucleotide sequence ID" value="NZ_CAOUMU010000033.1"/>
</dbReference>
<comment type="caution">
    <text evidence="2">The sequence shown here is derived from an EMBL/GenBank/DDBJ whole genome shotgun (WGS) entry which is preliminary data.</text>
</comment>
<dbReference type="SUPFAM" id="SSF55729">
    <property type="entry name" value="Acyl-CoA N-acyltransferases (Nat)"/>
    <property type="match status" value="1"/>
</dbReference>
<accession>A0A1U7NI93</accession>
<evidence type="ECO:0000313" key="2">
    <source>
        <dbReference type="EMBL" id="OLU42026.1"/>
    </source>
</evidence>
<dbReference type="EMBL" id="MPJW01000068">
    <property type="protein sequence ID" value="OLU42026.1"/>
    <property type="molecule type" value="Genomic_DNA"/>
</dbReference>
<dbReference type="Pfam" id="PF00583">
    <property type="entry name" value="Acetyltransf_1"/>
    <property type="match status" value="1"/>
</dbReference>
<feature type="domain" description="N-acetyltransferase" evidence="1">
    <location>
        <begin position="8"/>
        <end position="159"/>
    </location>
</feature>
<dbReference type="InterPro" id="IPR000182">
    <property type="entry name" value="GNAT_dom"/>
</dbReference>
<dbReference type="CDD" id="cd04301">
    <property type="entry name" value="NAT_SF"/>
    <property type="match status" value="1"/>
</dbReference>
<sequence>MKETNEWVLTEVMDPQEKIDVARLILEDLPEWFGIESARNEYIQQAADQRVWSCKIKEQPLGFISLKRTGNATGEVAVVGVSKEMHRKRIGAALLAALEEGAREEGMEFLQVKTVKLGTDPNYDRTNLFYQRQGFMEFECFPELWDPGNPCQIYIKSLIKN</sequence>
<dbReference type="PROSITE" id="PS51186">
    <property type="entry name" value="GNAT"/>
    <property type="match status" value="1"/>
</dbReference>
<gene>
    <name evidence="2" type="ORF">BO222_02275</name>
</gene>